<dbReference type="EMBL" id="VOTZ01000011">
    <property type="protein sequence ID" value="MCQ1538559.1"/>
    <property type="molecule type" value="Genomic_DNA"/>
</dbReference>
<name>A0ABD4TLD2_9EURY</name>
<organism evidence="2 3">
    <name type="scientific">Methanocalculus taiwanensis</name>
    <dbReference type="NCBI Taxonomy" id="106207"/>
    <lineage>
        <taxon>Archaea</taxon>
        <taxon>Methanobacteriati</taxon>
        <taxon>Methanobacteriota</taxon>
        <taxon>Stenosarchaea group</taxon>
        <taxon>Methanomicrobia</taxon>
        <taxon>Methanomicrobiales</taxon>
        <taxon>Methanocalculaceae</taxon>
        <taxon>Methanocalculus</taxon>
    </lineage>
</organism>
<comment type="caution">
    <text evidence="2">The sequence shown here is derived from an EMBL/GenBank/DDBJ whole genome shotgun (WGS) entry which is preliminary data.</text>
</comment>
<gene>
    <name evidence="2" type="ORF">FTO68_06105</name>
</gene>
<feature type="domain" description="Nitroreductase" evidence="1">
    <location>
        <begin position="25"/>
        <end position="200"/>
    </location>
</feature>
<evidence type="ECO:0000313" key="3">
    <source>
        <dbReference type="Proteomes" id="UP001524383"/>
    </source>
</evidence>
<dbReference type="PANTHER" id="PTHR43745">
    <property type="entry name" value="NITROREDUCTASE MJ1384-RELATED"/>
    <property type="match status" value="1"/>
</dbReference>
<keyword evidence="3" id="KW-1185">Reference proteome</keyword>
<dbReference type="InterPro" id="IPR000415">
    <property type="entry name" value="Nitroreductase-like"/>
</dbReference>
<dbReference type="InterPro" id="IPR020051">
    <property type="entry name" value="SagB-type_dehydrogenase"/>
</dbReference>
<accession>A0ABD4TLD2</accession>
<dbReference type="InterPro" id="IPR052544">
    <property type="entry name" value="Bacteriocin_Proc_Enz"/>
</dbReference>
<dbReference type="CDD" id="cd02142">
    <property type="entry name" value="McbC_SagB-like_oxidoreductase"/>
    <property type="match status" value="1"/>
</dbReference>
<dbReference type="SUPFAM" id="SSF55469">
    <property type="entry name" value="FMN-dependent nitroreductase-like"/>
    <property type="match status" value="1"/>
</dbReference>
<reference evidence="2 3" key="1">
    <citation type="submission" date="2019-08" db="EMBL/GenBank/DDBJ databases">
        <authorList>
            <person name="Chen S.-C."/>
            <person name="Lai M.-C."/>
            <person name="You Y.-T."/>
        </authorList>
    </citation>
    <scope>NUCLEOTIDE SEQUENCE [LARGE SCALE GENOMIC DNA]</scope>
    <source>
        <strain evidence="2 3">P2F9704a</strain>
    </source>
</reference>
<dbReference type="Gene3D" id="3.40.109.10">
    <property type="entry name" value="NADH Oxidase"/>
    <property type="match status" value="1"/>
</dbReference>
<dbReference type="Pfam" id="PF00881">
    <property type="entry name" value="Nitroreductase"/>
    <property type="match status" value="1"/>
</dbReference>
<evidence type="ECO:0000259" key="1">
    <source>
        <dbReference type="Pfam" id="PF00881"/>
    </source>
</evidence>
<dbReference type="AlphaFoldDB" id="A0ABD4TLD2"/>
<dbReference type="PANTHER" id="PTHR43745:SF2">
    <property type="entry name" value="NITROREDUCTASE MJ1384-RELATED"/>
    <property type="match status" value="1"/>
</dbReference>
<dbReference type="NCBIfam" id="TIGR03605">
    <property type="entry name" value="antibiot_sagB"/>
    <property type="match status" value="1"/>
</dbReference>
<evidence type="ECO:0000313" key="2">
    <source>
        <dbReference type="EMBL" id="MCQ1538559.1"/>
    </source>
</evidence>
<dbReference type="InterPro" id="IPR029479">
    <property type="entry name" value="Nitroreductase"/>
</dbReference>
<proteinExistence type="predicted"/>
<sequence>MADGEAIMLPPPDLTGSNTLEKALAERRSVRTYADEPLDMNDLSQLLWGTQGVTDPRGFRTAPSAGAQYPLEVTVAVGRVEGLSPGSYRYIPATHQIRKIHDGDQRERLSAAAFSQQMPADAPVTFVISGIYERTRTRYGERAEQYTWMEAGHASQNCYLIATARGLGTVAIGAFDDKAVVEIIGLPDDEIPLYLMPVGKRL</sequence>
<protein>
    <submittedName>
        <fullName evidence="2">SagB/ThcOx family dehydrogenase</fullName>
    </submittedName>
</protein>
<dbReference type="Proteomes" id="UP001524383">
    <property type="component" value="Unassembled WGS sequence"/>
</dbReference>